<comment type="similarity">
    <text evidence="4">Belongs to the Ntdp family.</text>
</comment>
<dbReference type="GO" id="GO:0017110">
    <property type="term" value="F:nucleoside diphosphate phosphatase activity"/>
    <property type="evidence" value="ECO:0007669"/>
    <property type="project" value="UniProtKB-UniRule"/>
</dbReference>
<dbReference type="Gene3D" id="2.40.380.10">
    <property type="entry name" value="FomD-like"/>
    <property type="match status" value="1"/>
</dbReference>
<evidence type="ECO:0000256" key="3">
    <source>
        <dbReference type="ARBA" id="ARBA00022842"/>
    </source>
</evidence>
<dbReference type="STRING" id="574375.AZF08_18240"/>
<sequence>MGFPKEGEKVQIHSYKHNGSIHRMWEETTILKGTQSLVIGANDRTVVTESDGRTWITREPAICYFHSNYWFNVIGMLREGGVYYYCNLSSPFAYDFEALKYIDYDLDIKVYPDMTYTLLDEDEYEKHSQMMNYPPVIDTILKRNVEYLTQWIHQRKGPFAPDFVDMWYERYLMYRD</sequence>
<proteinExistence type="inferred from homology"/>
<dbReference type="eggNOG" id="COG3557">
    <property type="taxonomic scope" value="Bacteria"/>
</dbReference>
<evidence type="ECO:0000313" key="7">
    <source>
        <dbReference type="Proteomes" id="UP000027778"/>
    </source>
</evidence>
<comment type="catalytic activity">
    <reaction evidence="4">
        <text>a ribonucleoside 5'-diphosphate + H2O = a ribonucleoside 5'-phosphate + phosphate + H(+)</text>
        <dbReference type="Rhea" id="RHEA:36799"/>
        <dbReference type="ChEBI" id="CHEBI:15377"/>
        <dbReference type="ChEBI" id="CHEBI:15378"/>
        <dbReference type="ChEBI" id="CHEBI:43474"/>
        <dbReference type="ChEBI" id="CHEBI:57930"/>
        <dbReference type="ChEBI" id="CHEBI:58043"/>
        <dbReference type="EC" id="3.6.1.6"/>
    </reaction>
</comment>
<feature type="binding site" evidence="4">
    <location>
        <position position="120"/>
    </location>
    <ligand>
        <name>Mg(2+)</name>
        <dbReference type="ChEBI" id="CHEBI:18420"/>
        <label>2</label>
    </ligand>
</feature>
<feature type="binding site" evidence="4">
    <location>
        <position position="107"/>
    </location>
    <ligand>
        <name>Mg(2+)</name>
        <dbReference type="ChEBI" id="CHEBI:18420"/>
        <label>2</label>
    </ligand>
</feature>
<comment type="catalytic activity">
    <reaction evidence="4">
        <text>a ribonucleoside 5'-triphosphate + H2O = a ribonucleoside 5'-diphosphate + phosphate + H(+)</text>
        <dbReference type="Rhea" id="RHEA:23680"/>
        <dbReference type="ChEBI" id="CHEBI:15377"/>
        <dbReference type="ChEBI" id="CHEBI:15378"/>
        <dbReference type="ChEBI" id="CHEBI:43474"/>
        <dbReference type="ChEBI" id="CHEBI:57930"/>
        <dbReference type="ChEBI" id="CHEBI:61557"/>
        <dbReference type="EC" id="3.6.1.15"/>
    </reaction>
</comment>
<evidence type="ECO:0000313" key="6">
    <source>
        <dbReference type="EMBL" id="KEK22302.1"/>
    </source>
</evidence>
<feature type="binding site" evidence="4">
    <location>
        <position position="87"/>
    </location>
    <ligand>
        <name>Mg(2+)</name>
        <dbReference type="ChEBI" id="CHEBI:18420"/>
        <label>1</label>
    </ligand>
</feature>
<keyword evidence="7" id="KW-1185">Reference proteome</keyword>
<evidence type="ECO:0000256" key="2">
    <source>
        <dbReference type="ARBA" id="ARBA00022801"/>
    </source>
</evidence>
<evidence type="ECO:0000259" key="5">
    <source>
        <dbReference type="Pfam" id="PF04167"/>
    </source>
</evidence>
<feature type="binding site" evidence="4">
    <location>
        <position position="107"/>
    </location>
    <ligand>
        <name>Mg(2+)</name>
        <dbReference type="ChEBI" id="CHEBI:18420"/>
        <label>1</label>
    </ligand>
</feature>
<dbReference type="Pfam" id="PF04167">
    <property type="entry name" value="DUF402"/>
    <property type="match status" value="1"/>
</dbReference>
<dbReference type="EC" id="3.6.1.6" evidence="4"/>
<accession>A0A073K752</accession>
<comment type="function">
    <text evidence="4">Has nucleoside phosphatase activity towards nucleoside triphosphates and nucleoside diphosphates.</text>
</comment>
<dbReference type="HAMAP" id="MF_01568">
    <property type="entry name" value="Ntdp"/>
    <property type="match status" value="1"/>
</dbReference>
<feature type="binding site" evidence="4">
    <location>
        <position position="123"/>
    </location>
    <ligand>
        <name>Mg(2+)</name>
        <dbReference type="ChEBI" id="CHEBI:18420"/>
        <label>2</label>
    </ligand>
</feature>
<dbReference type="InterPro" id="IPR007295">
    <property type="entry name" value="DUF402"/>
</dbReference>
<dbReference type="OrthoDB" id="1645325at2"/>
<dbReference type="PANTHER" id="PTHR39159:SF1">
    <property type="entry name" value="UPF0374 PROTEIN YGAC"/>
    <property type="match status" value="1"/>
</dbReference>
<feature type="binding site" evidence="4">
    <location>
        <position position="103"/>
    </location>
    <ligand>
        <name>Mg(2+)</name>
        <dbReference type="ChEBI" id="CHEBI:18420"/>
        <label>1</label>
    </ligand>
</feature>
<name>A0A073K752_9BACI</name>
<gene>
    <name evidence="6" type="ORF">BAGA_20290</name>
</gene>
<dbReference type="GO" id="GO:0000287">
    <property type="term" value="F:magnesium ion binding"/>
    <property type="evidence" value="ECO:0007669"/>
    <property type="project" value="UniProtKB-UniRule"/>
</dbReference>
<evidence type="ECO:0000256" key="1">
    <source>
        <dbReference type="ARBA" id="ARBA00022723"/>
    </source>
</evidence>
<dbReference type="GO" id="GO:0017111">
    <property type="term" value="F:ribonucleoside triphosphate phosphatase activity"/>
    <property type="evidence" value="ECO:0007669"/>
    <property type="project" value="UniProtKB-UniRule"/>
</dbReference>
<dbReference type="Proteomes" id="UP000027778">
    <property type="component" value="Unassembled WGS sequence"/>
</dbReference>
<dbReference type="AlphaFoldDB" id="A0A073K752"/>
<dbReference type="NCBIfam" id="NF010183">
    <property type="entry name" value="PRK13662.1"/>
    <property type="match status" value="1"/>
</dbReference>
<dbReference type="PANTHER" id="PTHR39159">
    <property type="match status" value="1"/>
</dbReference>
<feature type="domain" description="DUF402" evidence="5">
    <location>
        <begin position="18"/>
        <end position="156"/>
    </location>
</feature>
<dbReference type="SUPFAM" id="SSF159234">
    <property type="entry name" value="FomD-like"/>
    <property type="match status" value="1"/>
</dbReference>
<keyword evidence="2 4" id="KW-0378">Hydrolase</keyword>
<organism evidence="6 7">
    <name type="scientific">Bacillus gaemokensis</name>
    <dbReference type="NCBI Taxonomy" id="574375"/>
    <lineage>
        <taxon>Bacteria</taxon>
        <taxon>Bacillati</taxon>
        <taxon>Bacillota</taxon>
        <taxon>Bacilli</taxon>
        <taxon>Bacillales</taxon>
        <taxon>Bacillaceae</taxon>
        <taxon>Bacillus</taxon>
        <taxon>Bacillus cereus group</taxon>
    </lineage>
</organism>
<keyword evidence="1 4" id="KW-0479">Metal-binding</keyword>
<reference evidence="6 7" key="1">
    <citation type="submission" date="2014-06" db="EMBL/GenBank/DDBJ databases">
        <title>Draft genome sequence of Bacillus gaemokensis JCM 15801 (MCCC 1A00707).</title>
        <authorList>
            <person name="Lai Q."/>
            <person name="Liu Y."/>
            <person name="Shao Z."/>
        </authorList>
    </citation>
    <scope>NUCLEOTIDE SEQUENCE [LARGE SCALE GENOMIC DNA]</scope>
    <source>
        <strain evidence="6 7">JCM 15801</strain>
    </source>
</reference>
<feature type="active site" description="Proton donor" evidence="4">
    <location>
        <position position="23"/>
    </location>
</feature>
<comment type="cofactor">
    <cofactor evidence="4">
        <name>Mg(2+)</name>
        <dbReference type="ChEBI" id="CHEBI:18420"/>
    </cofactor>
</comment>
<dbReference type="InterPro" id="IPR035930">
    <property type="entry name" value="FomD-like_sf"/>
</dbReference>
<dbReference type="RefSeq" id="WP_033677808.1">
    <property type="nucleotide sequence ID" value="NZ_JOTM01000035.1"/>
</dbReference>
<dbReference type="InterPro" id="IPR016882">
    <property type="entry name" value="SA1684"/>
</dbReference>
<protein>
    <recommendedName>
        <fullName evidence="4">Nucleoside triphosphate/diphosphate phosphatase</fullName>
        <ecNumber evidence="4">3.6.1.15</ecNumber>
        <ecNumber evidence="4">3.6.1.6</ecNumber>
    </recommendedName>
</protein>
<dbReference type="EC" id="3.6.1.15" evidence="4"/>
<comment type="caution">
    <text evidence="6">The sequence shown here is derived from an EMBL/GenBank/DDBJ whole genome shotgun (WGS) entry which is preliminary data.</text>
</comment>
<feature type="binding site" evidence="4">
    <location>
        <position position="105"/>
    </location>
    <ligand>
        <name>Mg(2+)</name>
        <dbReference type="ChEBI" id="CHEBI:18420"/>
        <label>2</label>
    </ligand>
</feature>
<dbReference type="PIRSF" id="PIRSF028345">
    <property type="entry name" value="UCP028345"/>
    <property type="match status" value="1"/>
</dbReference>
<dbReference type="EMBL" id="JOTM01000035">
    <property type="protein sequence ID" value="KEK22302.1"/>
    <property type="molecule type" value="Genomic_DNA"/>
</dbReference>
<dbReference type="InterPro" id="IPR050212">
    <property type="entry name" value="Ntdp-like"/>
</dbReference>
<evidence type="ECO:0000256" key="4">
    <source>
        <dbReference type="HAMAP-Rule" id="MF_01568"/>
    </source>
</evidence>
<keyword evidence="3 4" id="KW-0460">Magnesium</keyword>